<comment type="caution">
    <text evidence="1">The sequence shown here is derived from an EMBL/GenBank/DDBJ whole genome shotgun (WGS) entry which is preliminary data.</text>
</comment>
<protein>
    <submittedName>
        <fullName evidence="1">Uncharacterized protein</fullName>
    </submittedName>
</protein>
<accession>A0ABQ4WNS0</accession>
<proteinExistence type="predicted"/>
<gene>
    <name evidence="1" type="ORF">Tco_0627891</name>
</gene>
<reference evidence="1" key="1">
    <citation type="journal article" date="2022" name="Int. J. Mol. Sci.">
        <title>Draft Genome of Tanacetum Coccineum: Genomic Comparison of Closely Related Tanacetum-Family Plants.</title>
        <authorList>
            <person name="Yamashiro T."/>
            <person name="Shiraishi A."/>
            <person name="Nakayama K."/>
            <person name="Satake H."/>
        </authorList>
    </citation>
    <scope>NUCLEOTIDE SEQUENCE</scope>
</reference>
<evidence type="ECO:0000313" key="2">
    <source>
        <dbReference type="Proteomes" id="UP001151760"/>
    </source>
</evidence>
<name>A0ABQ4WNS0_9ASTR</name>
<dbReference type="Proteomes" id="UP001151760">
    <property type="component" value="Unassembled WGS sequence"/>
</dbReference>
<sequence length="112" mass="12969">MTKSFTISHSSISKIENGVESENQVLLPPLIEDILAIFRCTRTFRTSHLYHPSKFVFVESEDDPPWRPHENINVSLEDKAHFHAEGIDTSPVTKRTRPFPYECNKLNMVEKN</sequence>
<keyword evidence="2" id="KW-1185">Reference proteome</keyword>
<reference evidence="1" key="2">
    <citation type="submission" date="2022-01" db="EMBL/GenBank/DDBJ databases">
        <authorList>
            <person name="Yamashiro T."/>
            <person name="Shiraishi A."/>
            <person name="Satake H."/>
            <person name="Nakayama K."/>
        </authorList>
    </citation>
    <scope>NUCLEOTIDE SEQUENCE</scope>
</reference>
<evidence type="ECO:0000313" key="1">
    <source>
        <dbReference type="EMBL" id="GJS54529.1"/>
    </source>
</evidence>
<dbReference type="EMBL" id="BQNB010008805">
    <property type="protein sequence ID" value="GJS54529.1"/>
    <property type="molecule type" value="Genomic_DNA"/>
</dbReference>
<organism evidence="1 2">
    <name type="scientific">Tanacetum coccineum</name>
    <dbReference type="NCBI Taxonomy" id="301880"/>
    <lineage>
        <taxon>Eukaryota</taxon>
        <taxon>Viridiplantae</taxon>
        <taxon>Streptophyta</taxon>
        <taxon>Embryophyta</taxon>
        <taxon>Tracheophyta</taxon>
        <taxon>Spermatophyta</taxon>
        <taxon>Magnoliopsida</taxon>
        <taxon>eudicotyledons</taxon>
        <taxon>Gunneridae</taxon>
        <taxon>Pentapetalae</taxon>
        <taxon>asterids</taxon>
        <taxon>campanulids</taxon>
        <taxon>Asterales</taxon>
        <taxon>Asteraceae</taxon>
        <taxon>Asteroideae</taxon>
        <taxon>Anthemideae</taxon>
        <taxon>Anthemidinae</taxon>
        <taxon>Tanacetum</taxon>
    </lineage>
</organism>